<evidence type="ECO:0000256" key="6">
    <source>
        <dbReference type="ARBA" id="ARBA00022989"/>
    </source>
</evidence>
<name>A0A183GB77_HELPZ</name>
<dbReference type="AlphaFoldDB" id="A0A183GB77"/>
<evidence type="ECO:0000256" key="7">
    <source>
        <dbReference type="ARBA" id="ARBA00023128"/>
    </source>
</evidence>
<dbReference type="GO" id="GO:0015075">
    <property type="term" value="F:monoatomic ion transmembrane transporter activity"/>
    <property type="evidence" value="ECO:0007669"/>
    <property type="project" value="InterPro"/>
</dbReference>
<accession>A0A183GB77</accession>
<evidence type="ECO:0000256" key="1">
    <source>
        <dbReference type="ARBA" id="ARBA00004225"/>
    </source>
</evidence>
<organism evidence="10 11">
    <name type="scientific">Heligmosomoides polygyrus</name>
    <name type="common">Parasitic roundworm</name>
    <dbReference type="NCBI Taxonomy" id="6339"/>
    <lineage>
        <taxon>Eukaryota</taxon>
        <taxon>Metazoa</taxon>
        <taxon>Ecdysozoa</taxon>
        <taxon>Nematoda</taxon>
        <taxon>Chromadorea</taxon>
        <taxon>Rhabditida</taxon>
        <taxon>Rhabditina</taxon>
        <taxon>Rhabditomorpha</taxon>
        <taxon>Strongyloidea</taxon>
        <taxon>Heligmosomidae</taxon>
        <taxon>Heligmosomoides</taxon>
    </lineage>
</organism>
<dbReference type="OrthoDB" id="6608471at2759"/>
<dbReference type="GO" id="GO:0005743">
    <property type="term" value="C:mitochondrial inner membrane"/>
    <property type="evidence" value="ECO:0007669"/>
    <property type="project" value="TreeGrafter"/>
</dbReference>
<keyword evidence="10" id="KW-1185">Reference proteome</keyword>
<keyword evidence="4" id="KW-0812">Transmembrane</keyword>
<dbReference type="InterPro" id="IPR004686">
    <property type="entry name" value="Mtc"/>
</dbReference>
<evidence type="ECO:0000313" key="11">
    <source>
        <dbReference type="WBParaSite" id="HPBE_0001933001-mRNA-1"/>
    </source>
</evidence>
<dbReference type="PANTHER" id="PTHR11153:SF14">
    <property type="entry name" value="SIDEROFLEXIN-2"/>
    <property type="match status" value="1"/>
</dbReference>
<dbReference type="GO" id="GO:0140300">
    <property type="term" value="P:serine import into mitochondrion"/>
    <property type="evidence" value="ECO:0007669"/>
    <property type="project" value="TreeGrafter"/>
</dbReference>
<gene>
    <name evidence="9" type="ORF">HPBE_LOCUS19329</name>
</gene>
<evidence type="ECO:0000256" key="2">
    <source>
        <dbReference type="ARBA" id="ARBA00005974"/>
    </source>
</evidence>
<keyword evidence="5" id="KW-0029">Amino-acid transport</keyword>
<reference evidence="9 10" key="1">
    <citation type="submission" date="2018-11" db="EMBL/GenBank/DDBJ databases">
        <authorList>
            <consortium name="Pathogen Informatics"/>
        </authorList>
    </citation>
    <scope>NUCLEOTIDE SEQUENCE [LARGE SCALE GENOMIC DNA]</scope>
</reference>
<proteinExistence type="inferred from homology"/>
<dbReference type="WBParaSite" id="HPBE_0001933001-mRNA-1">
    <property type="protein sequence ID" value="HPBE_0001933001-mRNA-1"/>
    <property type="gene ID" value="HPBE_0001933001"/>
</dbReference>
<keyword evidence="3" id="KW-0813">Transport</keyword>
<evidence type="ECO:0000313" key="9">
    <source>
        <dbReference type="EMBL" id="VDP14788.1"/>
    </source>
</evidence>
<keyword evidence="6" id="KW-1133">Transmembrane helix</keyword>
<keyword evidence="8" id="KW-0472">Membrane</keyword>
<protein>
    <submittedName>
        <fullName evidence="11">Sideroflexin-3</fullName>
    </submittedName>
</protein>
<reference evidence="11" key="2">
    <citation type="submission" date="2019-09" db="UniProtKB">
        <authorList>
            <consortium name="WormBaseParasite"/>
        </authorList>
    </citation>
    <scope>IDENTIFICATION</scope>
</reference>
<dbReference type="Pfam" id="PF03820">
    <property type="entry name" value="SFXNs"/>
    <property type="match status" value="1"/>
</dbReference>
<keyword evidence="7" id="KW-0496">Mitochondrion</keyword>
<accession>A0A3P8C064</accession>
<evidence type="ECO:0000256" key="8">
    <source>
        <dbReference type="ARBA" id="ARBA00023136"/>
    </source>
</evidence>
<evidence type="ECO:0000313" key="10">
    <source>
        <dbReference type="Proteomes" id="UP000050761"/>
    </source>
</evidence>
<evidence type="ECO:0000256" key="5">
    <source>
        <dbReference type="ARBA" id="ARBA00022970"/>
    </source>
</evidence>
<dbReference type="EMBL" id="UZAH01031290">
    <property type="protein sequence ID" value="VDP14788.1"/>
    <property type="molecule type" value="Genomic_DNA"/>
</dbReference>
<comment type="similarity">
    <text evidence="2">Belongs to the sideroflexin family.</text>
</comment>
<evidence type="ECO:0000256" key="4">
    <source>
        <dbReference type="ARBA" id="ARBA00022692"/>
    </source>
</evidence>
<evidence type="ECO:0000256" key="3">
    <source>
        <dbReference type="ARBA" id="ARBA00022448"/>
    </source>
</evidence>
<sequence length="172" mass="18705">MTNLGLKGRAKDFAQCGWGFRYKSTPAVVFWQWANQSFNALVNYTNRNAKSAMTTQDLLMAYTTAVSGALGLAVGLKQYFARHGVSGLTQRMVPLAAVAVANAINIPLMRQNELKNGMSVADEDGSTVGTSRLAAAKAISLVVLSRNVLVTPCMSKFHERGHTSQEEPPNWR</sequence>
<dbReference type="PANTHER" id="PTHR11153">
    <property type="entry name" value="SIDEROFLEXIN"/>
    <property type="match status" value="1"/>
</dbReference>
<dbReference type="Proteomes" id="UP000050761">
    <property type="component" value="Unassembled WGS sequence"/>
</dbReference>
<comment type="subcellular location">
    <subcellularLocation>
        <location evidence="1">Mitochondrion membrane</location>
        <topology evidence="1">Multi-pass membrane protein</topology>
    </subcellularLocation>
</comment>